<evidence type="ECO:0000256" key="7">
    <source>
        <dbReference type="ARBA" id="ARBA00022692"/>
    </source>
</evidence>
<evidence type="ECO:0000256" key="2">
    <source>
        <dbReference type="ARBA" id="ARBA00004651"/>
    </source>
</evidence>
<dbReference type="SUPFAM" id="SSF47384">
    <property type="entry name" value="Homodimeric domain of signal transducing histidine kinase"/>
    <property type="match status" value="1"/>
</dbReference>
<dbReference type="EC" id="2.7.13.3" evidence="3"/>
<comment type="catalytic activity">
    <reaction evidence="1">
        <text>ATP + protein L-histidine = ADP + protein N-phospho-L-histidine.</text>
        <dbReference type="EC" id="2.7.13.3"/>
    </reaction>
</comment>
<dbReference type="FunFam" id="3.30.565.10:FF:000006">
    <property type="entry name" value="Sensor histidine kinase WalK"/>
    <property type="match status" value="1"/>
</dbReference>
<evidence type="ECO:0000256" key="5">
    <source>
        <dbReference type="ARBA" id="ARBA00022553"/>
    </source>
</evidence>
<keyword evidence="8" id="KW-0547">Nucleotide-binding</keyword>
<dbReference type="InterPro" id="IPR005467">
    <property type="entry name" value="His_kinase_dom"/>
</dbReference>
<evidence type="ECO:0000259" key="16">
    <source>
        <dbReference type="PROSITE" id="PS50109"/>
    </source>
</evidence>
<proteinExistence type="predicted"/>
<evidence type="ECO:0000256" key="8">
    <source>
        <dbReference type="ARBA" id="ARBA00022741"/>
    </source>
</evidence>
<gene>
    <name evidence="18" type="ORF">C8E03_10480</name>
</gene>
<evidence type="ECO:0000256" key="3">
    <source>
        <dbReference type="ARBA" id="ARBA00012438"/>
    </source>
</evidence>
<keyword evidence="10" id="KW-0067">ATP-binding</keyword>
<comment type="subcellular location">
    <subcellularLocation>
        <location evidence="2">Cell membrane</location>
        <topology evidence="2">Multi-pass membrane protein</topology>
    </subcellularLocation>
</comment>
<evidence type="ECO:0000256" key="9">
    <source>
        <dbReference type="ARBA" id="ARBA00022777"/>
    </source>
</evidence>
<keyword evidence="4" id="KW-1003">Cell membrane</keyword>
<accession>A0A318ES52</accession>
<feature type="transmembrane region" description="Helical" evidence="15">
    <location>
        <begin position="6"/>
        <end position="32"/>
    </location>
</feature>
<evidence type="ECO:0000256" key="1">
    <source>
        <dbReference type="ARBA" id="ARBA00000085"/>
    </source>
</evidence>
<dbReference type="CDD" id="cd06225">
    <property type="entry name" value="HAMP"/>
    <property type="match status" value="1"/>
</dbReference>
<dbReference type="SMART" id="SM00304">
    <property type="entry name" value="HAMP"/>
    <property type="match status" value="1"/>
</dbReference>
<evidence type="ECO:0000256" key="12">
    <source>
        <dbReference type="ARBA" id="ARBA00023012"/>
    </source>
</evidence>
<dbReference type="InterPro" id="IPR003594">
    <property type="entry name" value="HATPase_dom"/>
</dbReference>
<dbReference type="GO" id="GO:0000155">
    <property type="term" value="F:phosphorelay sensor kinase activity"/>
    <property type="evidence" value="ECO:0007669"/>
    <property type="project" value="InterPro"/>
</dbReference>
<evidence type="ECO:0000256" key="13">
    <source>
        <dbReference type="ARBA" id="ARBA00023136"/>
    </source>
</evidence>
<dbReference type="Gene3D" id="6.10.340.10">
    <property type="match status" value="1"/>
</dbReference>
<keyword evidence="6" id="KW-0808">Transferase</keyword>
<evidence type="ECO:0000256" key="11">
    <source>
        <dbReference type="ARBA" id="ARBA00022989"/>
    </source>
</evidence>
<dbReference type="EMBL" id="QICS01000004">
    <property type="protein sequence ID" value="PXV91073.1"/>
    <property type="molecule type" value="Genomic_DNA"/>
</dbReference>
<dbReference type="RefSeq" id="WP_110290988.1">
    <property type="nucleotide sequence ID" value="NZ_QICS01000004.1"/>
</dbReference>
<evidence type="ECO:0000313" key="18">
    <source>
        <dbReference type="EMBL" id="PXV91073.1"/>
    </source>
</evidence>
<organism evidence="18 19">
    <name type="scientific">Lachnotalea glycerini</name>
    <dbReference type="NCBI Taxonomy" id="1763509"/>
    <lineage>
        <taxon>Bacteria</taxon>
        <taxon>Bacillati</taxon>
        <taxon>Bacillota</taxon>
        <taxon>Clostridia</taxon>
        <taxon>Lachnospirales</taxon>
        <taxon>Lachnospiraceae</taxon>
        <taxon>Lachnotalea</taxon>
    </lineage>
</organism>
<comment type="caution">
    <text evidence="18">The sequence shown here is derived from an EMBL/GenBank/DDBJ whole genome shotgun (WGS) entry which is preliminary data.</text>
</comment>
<dbReference type="CDD" id="cd00075">
    <property type="entry name" value="HATPase"/>
    <property type="match status" value="1"/>
</dbReference>
<keyword evidence="14" id="KW-0175">Coiled coil</keyword>
<dbReference type="FunFam" id="1.10.287.130:FF:000001">
    <property type="entry name" value="Two-component sensor histidine kinase"/>
    <property type="match status" value="1"/>
</dbReference>
<dbReference type="InterPro" id="IPR036097">
    <property type="entry name" value="HisK_dim/P_sf"/>
</dbReference>
<protein>
    <recommendedName>
        <fullName evidence="3">histidine kinase</fullName>
        <ecNumber evidence="3">2.7.13.3</ecNumber>
    </recommendedName>
</protein>
<dbReference type="Gene3D" id="1.10.287.130">
    <property type="match status" value="1"/>
</dbReference>
<reference evidence="18 19" key="1">
    <citation type="submission" date="2018-05" db="EMBL/GenBank/DDBJ databases">
        <title>Genomic Encyclopedia of Type Strains, Phase IV (KMG-IV): sequencing the most valuable type-strain genomes for metagenomic binning, comparative biology and taxonomic classification.</title>
        <authorList>
            <person name="Goeker M."/>
        </authorList>
    </citation>
    <scope>NUCLEOTIDE SEQUENCE [LARGE SCALE GENOMIC DNA]</scope>
    <source>
        <strain evidence="18 19">DSM 28816</strain>
    </source>
</reference>
<dbReference type="AlphaFoldDB" id="A0A318ES52"/>
<dbReference type="Pfam" id="PF00512">
    <property type="entry name" value="HisKA"/>
    <property type="match status" value="1"/>
</dbReference>
<sequence length="501" mass="58114">MKLKTRIFFTFLSLIVVPIIITVIVIGFLSFISIKNTENFYHIDSHGFEIITNPVRYFSRLTDEAYEKLNQVAAIAPEKLMDISYLEEINEQLLKKDSFLLVEKNKFFVFGEENQLWNDQEINSFYNWKEYIILNNGLEKMVYVNHKVLSFIREIKFQYPNNEAGTIYIVTYLSDQIISMRKMLELFMYLMIVILVLSVAIITSNLYKSISIPISQIKEATQSIKEGNLDFVVQVKAVKEIEELADDFDELRERLKLQAEEKVKYDSESKELISNISHDLKTPITAVKGYVEGIIDGVADTPEKMEKYIKTIYNKSNEMDRLINELTFYSKIDTNRIPYTFTKLNVESYFNDCIDEVGLDLESKNIELAFFNYAPVKTQIIADAEQLKRVINNIVGNSIKYLDKPKGFINIRIRDDGDFILVEIEDNGKGIGENELPYIFDRFYRTDTSRNSAKGGSGIGLSIVKKIIEDHGGEIWATSKELTGTVMYFKLRKYQEVQMYE</sequence>
<feature type="domain" description="HAMP" evidence="17">
    <location>
        <begin position="208"/>
        <end position="260"/>
    </location>
</feature>
<evidence type="ECO:0000256" key="6">
    <source>
        <dbReference type="ARBA" id="ARBA00022679"/>
    </source>
</evidence>
<dbReference type="SUPFAM" id="SSF158472">
    <property type="entry name" value="HAMP domain-like"/>
    <property type="match status" value="1"/>
</dbReference>
<keyword evidence="9 18" id="KW-0418">Kinase</keyword>
<dbReference type="InterPro" id="IPR004358">
    <property type="entry name" value="Sig_transdc_His_kin-like_C"/>
</dbReference>
<dbReference type="Pfam" id="PF00672">
    <property type="entry name" value="HAMP"/>
    <property type="match status" value="1"/>
</dbReference>
<evidence type="ECO:0000256" key="4">
    <source>
        <dbReference type="ARBA" id="ARBA00022475"/>
    </source>
</evidence>
<evidence type="ECO:0000256" key="10">
    <source>
        <dbReference type="ARBA" id="ARBA00022840"/>
    </source>
</evidence>
<feature type="domain" description="Histidine kinase" evidence="16">
    <location>
        <begin position="275"/>
        <end position="495"/>
    </location>
</feature>
<dbReference type="PANTHER" id="PTHR45528:SF1">
    <property type="entry name" value="SENSOR HISTIDINE KINASE CPXA"/>
    <property type="match status" value="1"/>
</dbReference>
<evidence type="ECO:0000313" key="19">
    <source>
        <dbReference type="Proteomes" id="UP000247523"/>
    </source>
</evidence>
<dbReference type="InterPro" id="IPR003660">
    <property type="entry name" value="HAMP_dom"/>
</dbReference>
<evidence type="ECO:0000256" key="14">
    <source>
        <dbReference type="SAM" id="Coils"/>
    </source>
</evidence>
<keyword evidence="12" id="KW-0902">Two-component regulatory system</keyword>
<feature type="transmembrane region" description="Helical" evidence="15">
    <location>
        <begin position="186"/>
        <end position="207"/>
    </location>
</feature>
<keyword evidence="13 15" id="KW-0472">Membrane</keyword>
<dbReference type="CDD" id="cd00082">
    <property type="entry name" value="HisKA"/>
    <property type="match status" value="1"/>
</dbReference>
<dbReference type="Gene3D" id="3.30.565.10">
    <property type="entry name" value="Histidine kinase-like ATPase, C-terminal domain"/>
    <property type="match status" value="1"/>
</dbReference>
<dbReference type="Pfam" id="PF02518">
    <property type="entry name" value="HATPase_c"/>
    <property type="match status" value="1"/>
</dbReference>
<dbReference type="PANTHER" id="PTHR45528">
    <property type="entry name" value="SENSOR HISTIDINE KINASE CPXA"/>
    <property type="match status" value="1"/>
</dbReference>
<dbReference type="GO" id="GO:0005886">
    <property type="term" value="C:plasma membrane"/>
    <property type="evidence" value="ECO:0007669"/>
    <property type="project" value="UniProtKB-SubCell"/>
</dbReference>
<dbReference type="SMART" id="SM00388">
    <property type="entry name" value="HisKA"/>
    <property type="match status" value="1"/>
</dbReference>
<name>A0A318ES52_9FIRM</name>
<evidence type="ECO:0000259" key="17">
    <source>
        <dbReference type="PROSITE" id="PS50885"/>
    </source>
</evidence>
<dbReference type="InterPro" id="IPR036890">
    <property type="entry name" value="HATPase_C_sf"/>
</dbReference>
<dbReference type="SUPFAM" id="SSF55874">
    <property type="entry name" value="ATPase domain of HSP90 chaperone/DNA topoisomerase II/histidine kinase"/>
    <property type="match status" value="1"/>
</dbReference>
<keyword evidence="7 15" id="KW-0812">Transmembrane</keyword>
<dbReference type="PROSITE" id="PS50109">
    <property type="entry name" value="HIS_KIN"/>
    <property type="match status" value="1"/>
</dbReference>
<feature type="coiled-coil region" evidence="14">
    <location>
        <begin position="234"/>
        <end position="268"/>
    </location>
</feature>
<dbReference type="PROSITE" id="PS50885">
    <property type="entry name" value="HAMP"/>
    <property type="match status" value="1"/>
</dbReference>
<dbReference type="InterPro" id="IPR050398">
    <property type="entry name" value="HssS/ArlS-like"/>
</dbReference>
<keyword evidence="11 15" id="KW-1133">Transmembrane helix</keyword>
<dbReference type="GO" id="GO:0005524">
    <property type="term" value="F:ATP binding"/>
    <property type="evidence" value="ECO:0007669"/>
    <property type="project" value="UniProtKB-KW"/>
</dbReference>
<keyword evidence="5" id="KW-0597">Phosphoprotein</keyword>
<dbReference type="InterPro" id="IPR003661">
    <property type="entry name" value="HisK_dim/P_dom"/>
</dbReference>
<dbReference type="Proteomes" id="UP000247523">
    <property type="component" value="Unassembled WGS sequence"/>
</dbReference>
<dbReference type="PRINTS" id="PR00344">
    <property type="entry name" value="BCTRLSENSOR"/>
</dbReference>
<dbReference type="SMART" id="SM00387">
    <property type="entry name" value="HATPase_c"/>
    <property type="match status" value="1"/>
</dbReference>
<evidence type="ECO:0000256" key="15">
    <source>
        <dbReference type="SAM" id="Phobius"/>
    </source>
</evidence>